<dbReference type="AlphaFoldDB" id="A0A5J4TGF3"/>
<evidence type="ECO:0000313" key="2">
    <source>
        <dbReference type="Proteomes" id="UP000324800"/>
    </source>
</evidence>
<sequence>MADRELYTLLEKAEVEIENKEKFQNLIENLKKVLWKLPKQIFSNSISKELLI</sequence>
<organism evidence="1 2">
    <name type="scientific">Streblomastix strix</name>
    <dbReference type="NCBI Taxonomy" id="222440"/>
    <lineage>
        <taxon>Eukaryota</taxon>
        <taxon>Metamonada</taxon>
        <taxon>Preaxostyla</taxon>
        <taxon>Oxymonadida</taxon>
        <taxon>Streblomastigidae</taxon>
        <taxon>Streblomastix</taxon>
    </lineage>
</organism>
<dbReference type="EMBL" id="SNRW01032444">
    <property type="protein sequence ID" value="KAA6356770.1"/>
    <property type="molecule type" value="Genomic_DNA"/>
</dbReference>
<feature type="non-terminal residue" evidence="1">
    <location>
        <position position="52"/>
    </location>
</feature>
<comment type="caution">
    <text evidence="1">The sequence shown here is derived from an EMBL/GenBank/DDBJ whole genome shotgun (WGS) entry which is preliminary data.</text>
</comment>
<proteinExistence type="predicted"/>
<accession>A0A5J4TGF3</accession>
<evidence type="ECO:0000313" key="1">
    <source>
        <dbReference type="EMBL" id="KAA6356770.1"/>
    </source>
</evidence>
<reference evidence="1 2" key="1">
    <citation type="submission" date="2019-03" db="EMBL/GenBank/DDBJ databases">
        <title>Single cell metagenomics reveals metabolic interactions within the superorganism composed of flagellate Streblomastix strix and complex community of Bacteroidetes bacteria on its surface.</title>
        <authorList>
            <person name="Treitli S.C."/>
            <person name="Kolisko M."/>
            <person name="Husnik F."/>
            <person name="Keeling P."/>
            <person name="Hampl V."/>
        </authorList>
    </citation>
    <scope>NUCLEOTIDE SEQUENCE [LARGE SCALE GENOMIC DNA]</scope>
    <source>
        <strain evidence="1">ST1C</strain>
    </source>
</reference>
<protein>
    <submittedName>
        <fullName evidence="1">Uncharacterized protein</fullName>
    </submittedName>
</protein>
<dbReference type="Proteomes" id="UP000324800">
    <property type="component" value="Unassembled WGS sequence"/>
</dbReference>
<name>A0A5J4TGF3_9EUKA</name>
<gene>
    <name evidence="1" type="ORF">EZS28_047703</name>
</gene>